<evidence type="ECO:0000313" key="3">
    <source>
        <dbReference type="EMBL" id="TKY89472.1"/>
    </source>
</evidence>
<feature type="region of interest" description="Disordered" evidence="1">
    <location>
        <begin position="184"/>
        <end position="306"/>
    </location>
</feature>
<sequence>MNRYFQNESDQENFFPPHSDTSSKLGQLQHNLRDARLREAMHRPYYPSPLSQSPLQGSISSASHTAASIASSSHSTVSTSTTPPSTSSRFSINQAFKALTDDDIDFFDRLISTLPSPAADFSQLKAAYTAHLSDELNRRHRRSSSSHSPTQVDWDAHLWSILLSLVKVRGKNWRERWDSVRLAFGLDPNSGDETDLSSATQTTDASITGSSTQHGADSTSERGMHASHERYLRDMGQPASPSHASTPRRQHSHHRAAPSPLSLGLPRSSSPPPRYGQSEQQPPHLRSMQEELAEERTSQTRRLNLDDSISAIQTRLSHMLDTDGELEQGSKSHVTSMDDAAALSDDAVRLPTDAKRRFDDLVRSSQFARSRMRQTQAATHGREEQDARAQQLQMADLWRARQLLQTCLAWWITLTRQQLEKSQNAADASARVLVQKSWERWRQEVQSGLQGKRIGEKTDRVRCTLTAFRRWKRVKTAAMERKDELKKDSMRIAYYTTTATVKKRLAKEAFGVWKHRYMDHLADSVRRRHLQSGAFALWQMRSLHTNQLQARERILKNKQDQSALTWAWERWSDRTEKAKAVYRFQHYHNRLLLVEALHTWRQRTLLSGLSHAFAERRLKLAALDHWKSAVEQQRMRRRQEALAKRWHSRRLKQGALLSWRRHNYRVLGLQDQAVEMQDRIQREKLLSFFHRWQLHSRAALLERVRTTAILERAFNHWKHLHISLTTSLQQRESTILDRRHEVVKAACLHRWRQLAKHVREREEDIVARRNETICNDYFIVWRNKQLQHRLLQDKSAAISDFFVLRSSLQQWRSKLREHRADVKEAHHDQRLVQQVFEIWRSKAGKQRRLTELLQHSLAKSNQTLARAYLNQWVAKIIQVRNRELEIKEQRQRRLLKAAFCAWIEACLRHDDLLALMNSFIDVKEEERKRHTFLHWLNFAREQKERRQKEETLAVAARKKLLATTWDAWRDKHKEFALATQEYEMLMRRHQLSQRWALNTWKSQTLLLPAIRMRNISLKRMALQQWKQRLPAAQLSNQAAKMDRARLLHPSWRTWRDNLKLKRQLRAAARFGAGSISAQRLRTLSAAASAANRSAGSSSPLLAHSSSPFRVLGDAGSSYRLATPLQRPKTSLAVQSPPPADASPEASPRTGRPTQKESSLPRRGTSVPRHLEASFATGSVHCSPGQGNSSTFDQSPSKEAASRRARVVPIAPTSTSISEQSRFSLALKSSTSSISAAYANEFNPTTRNRRQPHAHDKGATLLSAAQRSSTNGQEQSDNESDFARRIKRSAKYDQTPLRSPAAGVAPPESNDGFESANSVHSAPARTGLADRSSTPRQSLAVAEDMILLLRARAQSQQRRQQ</sequence>
<proteinExistence type="predicted"/>
<dbReference type="KEGG" id="sgra:EX895_002003"/>
<dbReference type="OrthoDB" id="1933281at2759"/>
<feature type="compositionally biased region" description="Polar residues" evidence="1">
    <location>
        <begin position="196"/>
        <end position="218"/>
    </location>
</feature>
<protein>
    <recommendedName>
        <fullName evidence="2">Sfi1 spindle body domain-containing protein</fullName>
    </recommendedName>
</protein>
<comment type="caution">
    <text evidence="3">The sequence shown here is derived from an EMBL/GenBank/DDBJ whole genome shotgun (WGS) entry which is preliminary data.</text>
</comment>
<feature type="region of interest" description="Disordered" evidence="1">
    <location>
        <begin position="1288"/>
        <end position="1337"/>
    </location>
</feature>
<reference evidence="3 4" key="1">
    <citation type="submission" date="2019-05" db="EMBL/GenBank/DDBJ databases">
        <title>Sporisorium graminicola CBS 10092 draft sequencing and annotation.</title>
        <authorList>
            <person name="Solano-Gonzalez S."/>
            <person name="Caddick M.X."/>
            <person name="Darby A."/>
        </authorList>
    </citation>
    <scope>NUCLEOTIDE SEQUENCE [LARGE SCALE GENOMIC DNA]</scope>
    <source>
        <strain evidence="3 4">CBS 10092</strain>
    </source>
</reference>
<evidence type="ECO:0000313" key="4">
    <source>
        <dbReference type="Proteomes" id="UP000306050"/>
    </source>
</evidence>
<feature type="compositionally biased region" description="Basic and acidic residues" evidence="1">
    <location>
        <begin position="219"/>
        <end position="233"/>
    </location>
</feature>
<dbReference type="Proteomes" id="UP000306050">
    <property type="component" value="Chromosome SGRAM_12"/>
</dbReference>
<feature type="region of interest" description="Disordered" evidence="1">
    <location>
        <begin position="1124"/>
        <end position="1221"/>
    </location>
</feature>
<organism evidence="3 4">
    <name type="scientific">Sporisorium graminicola</name>
    <dbReference type="NCBI Taxonomy" id="280036"/>
    <lineage>
        <taxon>Eukaryota</taxon>
        <taxon>Fungi</taxon>
        <taxon>Dikarya</taxon>
        <taxon>Basidiomycota</taxon>
        <taxon>Ustilaginomycotina</taxon>
        <taxon>Ustilaginomycetes</taxon>
        <taxon>Ustilaginales</taxon>
        <taxon>Ustilaginaceae</taxon>
        <taxon>Sporisorium</taxon>
    </lineage>
</organism>
<accession>A0A4U7L2G4</accession>
<dbReference type="RefSeq" id="XP_029741457.1">
    <property type="nucleotide sequence ID" value="XM_029882602.1"/>
</dbReference>
<dbReference type="EMBL" id="SRRM01000005">
    <property type="protein sequence ID" value="TKY89472.1"/>
    <property type="molecule type" value="Genomic_DNA"/>
</dbReference>
<dbReference type="Pfam" id="PF08457">
    <property type="entry name" value="Sfi1"/>
    <property type="match status" value="2"/>
</dbReference>
<feature type="compositionally biased region" description="Basic residues" evidence="1">
    <location>
        <begin position="246"/>
        <end position="256"/>
    </location>
</feature>
<feature type="region of interest" description="Disordered" evidence="1">
    <location>
        <begin position="1"/>
        <end position="27"/>
    </location>
</feature>
<name>A0A4U7L2G4_9BASI</name>
<feature type="domain" description="Sfi1 spindle body" evidence="2">
    <location>
        <begin position="501"/>
        <end position="819"/>
    </location>
</feature>
<dbReference type="GeneID" id="40724898"/>
<feature type="domain" description="Sfi1 spindle body" evidence="2">
    <location>
        <begin position="922"/>
        <end position="1061"/>
    </location>
</feature>
<keyword evidence="4" id="KW-1185">Reference proteome</keyword>
<evidence type="ECO:0000256" key="1">
    <source>
        <dbReference type="SAM" id="MobiDB-lite"/>
    </source>
</evidence>
<feature type="compositionally biased region" description="Polar residues" evidence="1">
    <location>
        <begin position="1184"/>
        <end position="1196"/>
    </location>
</feature>
<dbReference type="InterPro" id="IPR013665">
    <property type="entry name" value="Sfi1_dom"/>
</dbReference>
<gene>
    <name evidence="3" type="ORF">EX895_002003</name>
</gene>
<evidence type="ECO:0000259" key="2">
    <source>
        <dbReference type="Pfam" id="PF08457"/>
    </source>
</evidence>
<feature type="compositionally biased region" description="Low complexity" evidence="1">
    <location>
        <begin position="258"/>
        <end position="268"/>
    </location>
</feature>